<evidence type="ECO:0000313" key="2">
    <source>
        <dbReference type="Proteomes" id="UP000886501"/>
    </source>
</evidence>
<reference evidence="1" key="2">
    <citation type="journal article" date="2020" name="Nat. Commun.">
        <title>Large-scale genome sequencing of mycorrhizal fungi provides insights into the early evolution of symbiotic traits.</title>
        <authorList>
            <person name="Miyauchi S."/>
            <person name="Kiss E."/>
            <person name="Kuo A."/>
            <person name="Drula E."/>
            <person name="Kohler A."/>
            <person name="Sanchez-Garcia M."/>
            <person name="Morin E."/>
            <person name="Andreopoulos B."/>
            <person name="Barry K.W."/>
            <person name="Bonito G."/>
            <person name="Buee M."/>
            <person name="Carver A."/>
            <person name="Chen C."/>
            <person name="Cichocki N."/>
            <person name="Clum A."/>
            <person name="Culley D."/>
            <person name="Crous P.W."/>
            <person name="Fauchery L."/>
            <person name="Girlanda M."/>
            <person name="Hayes R.D."/>
            <person name="Keri Z."/>
            <person name="LaButti K."/>
            <person name="Lipzen A."/>
            <person name="Lombard V."/>
            <person name="Magnuson J."/>
            <person name="Maillard F."/>
            <person name="Murat C."/>
            <person name="Nolan M."/>
            <person name="Ohm R.A."/>
            <person name="Pangilinan J."/>
            <person name="Pereira M.F."/>
            <person name="Perotto S."/>
            <person name="Peter M."/>
            <person name="Pfister S."/>
            <person name="Riley R."/>
            <person name="Sitrit Y."/>
            <person name="Stielow J.B."/>
            <person name="Szollosi G."/>
            <person name="Zifcakova L."/>
            <person name="Stursova M."/>
            <person name="Spatafora J.W."/>
            <person name="Tedersoo L."/>
            <person name="Vaario L.M."/>
            <person name="Yamada A."/>
            <person name="Yan M."/>
            <person name="Wang P."/>
            <person name="Xu J."/>
            <person name="Bruns T."/>
            <person name="Baldrian P."/>
            <person name="Vilgalys R."/>
            <person name="Dunand C."/>
            <person name="Henrissat B."/>
            <person name="Grigoriev I.V."/>
            <person name="Hibbett D."/>
            <person name="Nagy L.G."/>
            <person name="Martin F.M."/>
        </authorList>
    </citation>
    <scope>NUCLEOTIDE SEQUENCE</scope>
    <source>
        <strain evidence="1">P2</strain>
    </source>
</reference>
<sequence length="309" mass="33077">MSLRHPWFSQTLKRKHPDDLLSSEGSSGCGIGSSGGFGIAGTVFGGLGTNACSVGQVSPSSQSSNSNGRATKRFRKFESRNLERGLAELSIRPTPHVPSPPPHIQQRQQQEPDVQVGGDGVWSNVVGNAGQSSSVVCPDGSTLPLLRSSSVDEPPSPDLTDVQMSTPTWYEPEKDRIIITSLDDDEYDGDDEGQQQQRTGTKISEFTISPAFLNAINKKLKRRADPPTLPTDASTSQALVLFQPLPTITPPPVEDDPKGSSSHREGMLDSSLSRPPPASPSVSSPFYVQGSSEQPPLVSGDDDMEIEML</sequence>
<keyword evidence="2" id="KW-1185">Reference proteome</keyword>
<reference evidence="1" key="1">
    <citation type="submission" date="2019-10" db="EMBL/GenBank/DDBJ databases">
        <authorList>
            <consortium name="DOE Joint Genome Institute"/>
            <person name="Kuo A."/>
            <person name="Miyauchi S."/>
            <person name="Kiss E."/>
            <person name="Drula E."/>
            <person name="Kohler A."/>
            <person name="Sanchez-Garcia M."/>
            <person name="Andreopoulos B."/>
            <person name="Barry K.W."/>
            <person name="Bonito G."/>
            <person name="Buee M."/>
            <person name="Carver A."/>
            <person name="Chen C."/>
            <person name="Cichocki N."/>
            <person name="Clum A."/>
            <person name="Culley D."/>
            <person name="Crous P.W."/>
            <person name="Fauchery L."/>
            <person name="Girlanda M."/>
            <person name="Hayes R."/>
            <person name="Keri Z."/>
            <person name="Labutti K."/>
            <person name="Lipzen A."/>
            <person name="Lombard V."/>
            <person name="Magnuson J."/>
            <person name="Maillard F."/>
            <person name="Morin E."/>
            <person name="Murat C."/>
            <person name="Nolan M."/>
            <person name="Ohm R."/>
            <person name="Pangilinan J."/>
            <person name="Pereira M."/>
            <person name="Perotto S."/>
            <person name="Peter M."/>
            <person name="Riley R."/>
            <person name="Sitrit Y."/>
            <person name="Stielow B."/>
            <person name="Szollosi G."/>
            <person name="Zifcakova L."/>
            <person name="Stursova M."/>
            <person name="Spatafora J.W."/>
            <person name="Tedersoo L."/>
            <person name="Vaario L.-M."/>
            <person name="Yamada A."/>
            <person name="Yan M."/>
            <person name="Wang P."/>
            <person name="Xu J."/>
            <person name="Bruns T."/>
            <person name="Baldrian P."/>
            <person name="Vilgalys R."/>
            <person name="Henrissat B."/>
            <person name="Grigoriev I.V."/>
            <person name="Hibbett D."/>
            <person name="Nagy L.G."/>
            <person name="Martin F.M."/>
        </authorList>
    </citation>
    <scope>NUCLEOTIDE SEQUENCE</scope>
    <source>
        <strain evidence="1">P2</strain>
    </source>
</reference>
<comment type="caution">
    <text evidence="1">The sequence shown here is derived from an EMBL/GenBank/DDBJ whole genome shotgun (WGS) entry which is preliminary data.</text>
</comment>
<evidence type="ECO:0000313" key="1">
    <source>
        <dbReference type="EMBL" id="KAF9646570.1"/>
    </source>
</evidence>
<name>A0ACB6ZA33_THEGA</name>
<protein>
    <submittedName>
        <fullName evidence="1">Uncharacterized protein</fullName>
    </submittedName>
</protein>
<accession>A0ACB6ZA33</accession>
<dbReference type="EMBL" id="MU118054">
    <property type="protein sequence ID" value="KAF9646570.1"/>
    <property type="molecule type" value="Genomic_DNA"/>
</dbReference>
<gene>
    <name evidence="1" type="ORF">BDM02DRAFT_2993998</name>
</gene>
<organism evidence="1 2">
    <name type="scientific">Thelephora ganbajun</name>
    <name type="common">Ganba fungus</name>
    <dbReference type="NCBI Taxonomy" id="370292"/>
    <lineage>
        <taxon>Eukaryota</taxon>
        <taxon>Fungi</taxon>
        <taxon>Dikarya</taxon>
        <taxon>Basidiomycota</taxon>
        <taxon>Agaricomycotina</taxon>
        <taxon>Agaricomycetes</taxon>
        <taxon>Thelephorales</taxon>
        <taxon>Thelephoraceae</taxon>
        <taxon>Thelephora</taxon>
    </lineage>
</organism>
<dbReference type="Proteomes" id="UP000886501">
    <property type="component" value="Unassembled WGS sequence"/>
</dbReference>
<proteinExistence type="predicted"/>